<dbReference type="PROSITE" id="PS50825">
    <property type="entry name" value="HYR"/>
    <property type="match status" value="1"/>
</dbReference>
<feature type="chain" id="PRO_5018211071" evidence="3">
    <location>
        <begin position="23"/>
        <end position="1598"/>
    </location>
</feature>
<dbReference type="Gene3D" id="2.130.10.130">
    <property type="entry name" value="Integrin alpha, N-terminal"/>
    <property type="match status" value="2"/>
</dbReference>
<dbReference type="InterPro" id="IPR028994">
    <property type="entry name" value="Integrin_alpha_N"/>
</dbReference>
<dbReference type="PANTHER" id="PTHR24273:SF32">
    <property type="entry name" value="HYALIN"/>
    <property type="match status" value="1"/>
</dbReference>
<dbReference type="EMBL" id="REFV01000001">
    <property type="protein sequence ID" value="RMB64166.1"/>
    <property type="molecule type" value="Genomic_DNA"/>
</dbReference>
<organism evidence="5 6">
    <name type="scientific">Dokdonia sinensis</name>
    <dbReference type="NCBI Taxonomy" id="2479847"/>
    <lineage>
        <taxon>Bacteria</taxon>
        <taxon>Pseudomonadati</taxon>
        <taxon>Bacteroidota</taxon>
        <taxon>Flavobacteriia</taxon>
        <taxon>Flavobacteriales</taxon>
        <taxon>Flavobacteriaceae</taxon>
        <taxon>Dokdonia</taxon>
    </lineage>
</organism>
<dbReference type="OrthoDB" id="9816120at2"/>
<dbReference type="InterPro" id="IPR013517">
    <property type="entry name" value="FG-GAP"/>
</dbReference>
<dbReference type="Pfam" id="PF18962">
    <property type="entry name" value="Por_Secre_tail"/>
    <property type="match status" value="1"/>
</dbReference>
<keyword evidence="1 3" id="KW-0732">Signal</keyword>
<protein>
    <submittedName>
        <fullName evidence="5">T9SS C-terminal target domain-containing protein</fullName>
    </submittedName>
</protein>
<evidence type="ECO:0000313" key="5">
    <source>
        <dbReference type="EMBL" id="RMB64166.1"/>
    </source>
</evidence>
<comment type="caution">
    <text evidence="5">The sequence shown here is derived from an EMBL/GenBank/DDBJ whole genome shotgun (WGS) entry which is preliminary data.</text>
</comment>
<dbReference type="SMART" id="SM00089">
    <property type="entry name" value="PKD"/>
    <property type="match status" value="3"/>
</dbReference>
<dbReference type="InterPro" id="IPR026444">
    <property type="entry name" value="Secre_tail"/>
</dbReference>
<dbReference type="Pfam" id="PF13517">
    <property type="entry name" value="FG-GAP_3"/>
    <property type="match status" value="3"/>
</dbReference>
<evidence type="ECO:0000256" key="3">
    <source>
        <dbReference type="SAM" id="SignalP"/>
    </source>
</evidence>
<keyword evidence="6" id="KW-1185">Reference proteome</keyword>
<accession>A0A3M0H397</accession>
<feature type="domain" description="HYR" evidence="4">
    <location>
        <begin position="1335"/>
        <end position="1429"/>
    </location>
</feature>
<evidence type="ECO:0000259" key="4">
    <source>
        <dbReference type="PROSITE" id="PS50825"/>
    </source>
</evidence>
<dbReference type="Gene3D" id="2.60.40.10">
    <property type="entry name" value="Immunoglobulins"/>
    <property type="match status" value="4"/>
</dbReference>
<dbReference type="SUPFAM" id="SSF49299">
    <property type="entry name" value="PKD domain"/>
    <property type="match status" value="3"/>
</dbReference>
<dbReference type="InterPro" id="IPR013783">
    <property type="entry name" value="Ig-like_fold"/>
</dbReference>
<reference evidence="5 6" key="1">
    <citation type="submission" date="2018-10" db="EMBL/GenBank/DDBJ databases">
        <title>Dokdonia luteus sp. nov., isolated from sea water.</title>
        <authorList>
            <person name="Zhou L.Y."/>
            <person name="Du Z.J."/>
        </authorList>
    </citation>
    <scope>NUCLEOTIDE SEQUENCE [LARGE SCALE GENOMIC DNA]</scope>
    <source>
        <strain evidence="5 6">SH27</strain>
    </source>
</reference>
<dbReference type="PANTHER" id="PTHR24273">
    <property type="entry name" value="FI04643P-RELATED"/>
    <property type="match status" value="1"/>
</dbReference>
<dbReference type="InterPro" id="IPR022409">
    <property type="entry name" value="PKD/Chitinase_dom"/>
</dbReference>
<gene>
    <name evidence="5" type="ORF">EAX61_01955</name>
</gene>
<keyword evidence="2" id="KW-0677">Repeat</keyword>
<evidence type="ECO:0000313" key="6">
    <source>
        <dbReference type="Proteomes" id="UP000281985"/>
    </source>
</evidence>
<dbReference type="RefSeq" id="WP_121915962.1">
    <property type="nucleotide sequence ID" value="NZ_REFV01000001.1"/>
</dbReference>
<dbReference type="InterPro" id="IPR035986">
    <property type="entry name" value="PKD_dom_sf"/>
</dbReference>
<dbReference type="NCBIfam" id="TIGR04183">
    <property type="entry name" value="Por_Secre_tail"/>
    <property type="match status" value="1"/>
</dbReference>
<dbReference type="Proteomes" id="UP000281985">
    <property type="component" value="Unassembled WGS sequence"/>
</dbReference>
<sequence>MIATTIRLTLIFLCFAANSIQAQTFERIQAPPPFPQITNEFSSNFSGTINAFDADNDGDEDVFITGSMDNGDRIAELHLNDGIGNYVIQEMTIFEGISTSAVAIADVDGDNDLDIIATGLNSSFMPSTKLYLNDGMGSFTEDSQNSIDPVRSGSVNFFDIDGDGDQDILITGLSSGGNISKIYSNNGTGIFTELSTSSLESVILGSVDVADVDGDNDIDFVLSGRNAASQAITKLYKNNGVGVFTEDVTNPLVGAKEGDIKFIDINNTGIPSLYINGADNDDDPLNILYDNDGFGNFTPSSTQPFNLQIEINSLAMADVNGDNLVDVLTTGTRFGITSLVSLYLNDGAGGFTEDTTNQFIGASDGDITFSDIDDDGDQDFLISGRASRSPISTIYVNDSTASFIEASQSTFPTIKGNVEVAIFKDIDNDSDEDLYVMSGRQSKLFFNDGTGEFSEAVGTTIRGLLLSAAAFADVDGDLDQDLIISGSTDPNALNRFTELYINDGLGNYTLNTSNSFPNIARSAVAFGDIDGDLDQDLIISGTERLPGQSTQIILSLFKNDGNGIFTEVSGTPIVPVSQGKIDFADFDGDTDLDLLITGNTAITGSLVRETHIYTNDGTGNFSDTINPAFEGIQGYQAVGDLDGDLDLDVILTGLNSSREAISEIYLNDGSALFSQITPSPFSDVSRGPAIGDVDSNGTNDIIISFATSDGEFVDILLNDGNANFVPVPERQFVGAINGVNLVEDIDNDNDLDVFISGFNNNSGEIVNLYRNTTLLNTAPTASCKNITAQLDSNGLITILPEDVDDGSSDAEGTVTLSLDITDFTCSDIGTPITVTLTVEDQEGLTDSCTATVTVQDNVAPTAICSNITVQLDDTGNASITAADIDNGSNDACGIDSIAIDTTSFTCADVGDNTVTLTVTDNNGNVADCMATVTVEDNVAPTAICSNITVQLDDTGNATITAAQIDNGSNDACGIDSIAIDTTSFTCADVGDNTVTLTVTDNNGNVADCMATVTVEDNVAPTAICSNITVQLDDTGNATITAAQIDNGSNDACGIDSIAIDTTSFTCADVGDNTVTLTVTDNNGNVADCMATVTVEDNVAPTAICSNITVQLDNTGNATITAAQIDNGSNDACGIDTIAIDTTSFTCADVGDNTVILTVTDNNGNVADCMATVTVEDNVAPTAICSNITVQLNDTGNATITAAQIDNGSNDACGINTIAIDTTSFTCADVGDNTVTLTVTDNNGNVADCMATVTVQDNVAPTAICSNITVQLDDTGNATITAADVDNGSNDACGIDSIAIDTTSFTCADVGDNTVTLTITDNNGNVADCVAVVTILGEDPITIVSGPTDIFTGTGPNDNNCSSLVVYDEVTIDSFVIENNCGSATISSVTQSGGLGSGSMFPVGTTTEEFTLTDSNGNTTIYTFEITITDTSLPTLECPEQDLVAMMNDEGVYLVEDFSIFASDNCSQGDNLEVIQTPAQGTVVNENGIIEVDLIVFDEAGNTTTCTFNVIVDDLLGLESSVISPEITVYPNPTLNLVTVEASVVIDNISVFDLRGRELIQLESSTLKSILDLSSLSTGAYLIKIQSGSHSTIKRVIKQ</sequence>
<evidence type="ECO:0000256" key="1">
    <source>
        <dbReference type="ARBA" id="ARBA00022729"/>
    </source>
</evidence>
<name>A0A3M0H397_9FLAO</name>
<dbReference type="SUPFAM" id="SSF69318">
    <property type="entry name" value="Integrin alpha N-terminal domain"/>
    <property type="match status" value="4"/>
</dbReference>
<proteinExistence type="predicted"/>
<evidence type="ECO:0000256" key="2">
    <source>
        <dbReference type="ARBA" id="ARBA00022737"/>
    </source>
</evidence>
<dbReference type="InterPro" id="IPR003410">
    <property type="entry name" value="HYR_dom"/>
</dbReference>
<feature type="signal peptide" evidence="3">
    <location>
        <begin position="1"/>
        <end position="22"/>
    </location>
</feature>